<dbReference type="InterPro" id="IPR012337">
    <property type="entry name" value="RNaseH-like_sf"/>
</dbReference>
<comment type="caution">
    <text evidence="4">The sequence shown here is derived from an EMBL/GenBank/DDBJ whole genome shotgun (WGS) entry which is preliminary data.</text>
</comment>
<accession>A0A7J0FA66</accession>
<dbReference type="OrthoDB" id="1936626at2759"/>
<evidence type="ECO:0000259" key="3">
    <source>
        <dbReference type="PROSITE" id="PS50879"/>
    </source>
</evidence>
<dbReference type="SUPFAM" id="SSF53098">
    <property type="entry name" value="Ribonuclease H-like"/>
    <property type="match status" value="1"/>
</dbReference>
<gene>
    <name evidence="4" type="ORF">Acr_10g0009730</name>
</gene>
<feature type="compositionally biased region" description="Basic and acidic residues" evidence="1">
    <location>
        <begin position="85"/>
        <end position="101"/>
    </location>
</feature>
<organism evidence="4 5">
    <name type="scientific">Actinidia rufa</name>
    <dbReference type="NCBI Taxonomy" id="165716"/>
    <lineage>
        <taxon>Eukaryota</taxon>
        <taxon>Viridiplantae</taxon>
        <taxon>Streptophyta</taxon>
        <taxon>Embryophyta</taxon>
        <taxon>Tracheophyta</taxon>
        <taxon>Spermatophyta</taxon>
        <taxon>Magnoliopsida</taxon>
        <taxon>eudicotyledons</taxon>
        <taxon>Gunneridae</taxon>
        <taxon>Pentapetalae</taxon>
        <taxon>asterids</taxon>
        <taxon>Ericales</taxon>
        <taxon>Actinidiaceae</taxon>
        <taxon>Actinidia</taxon>
    </lineage>
</organism>
<feature type="domain" description="RNase H type-1" evidence="3">
    <location>
        <begin position="805"/>
        <end position="912"/>
    </location>
</feature>
<feature type="compositionally biased region" description="Basic and acidic residues" evidence="1">
    <location>
        <begin position="315"/>
        <end position="346"/>
    </location>
</feature>
<evidence type="ECO:0000313" key="5">
    <source>
        <dbReference type="Proteomes" id="UP000585474"/>
    </source>
</evidence>
<dbReference type="PANTHER" id="PTHR48475:SF2">
    <property type="entry name" value="RIBONUCLEASE H"/>
    <property type="match status" value="1"/>
</dbReference>
<dbReference type="Gene3D" id="3.30.70.270">
    <property type="match status" value="2"/>
</dbReference>
<dbReference type="CDD" id="cd09279">
    <property type="entry name" value="RNase_HI_like"/>
    <property type="match status" value="1"/>
</dbReference>
<dbReference type="Gene3D" id="3.30.420.10">
    <property type="entry name" value="Ribonuclease H-like superfamily/Ribonuclease H"/>
    <property type="match status" value="1"/>
</dbReference>
<dbReference type="InterPro" id="IPR036397">
    <property type="entry name" value="RNaseH_sf"/>
</dbReference>
<dbReference type="InterPro" id="IPR043502">
    <property type="entry name" value="DNA/RNA_pol_sf"/>
</dbReference>
<dbReference type="Pfam" id="PF13456">
    <property type="entry name" value="RVT_3"/>
    <property type="match status" value="1"/>
</dbReference>
<protein>
    <submittedName>
        <fullName evidence="4">Uncharacterized protein</fullName>
    </submittedName>
</protein>
<dbReference type="InterPro" id="IPR043128">
    <property type="entry name" value="Rev_trsase/Diguanyl_cyclase"/>
</dbReference>
<feature type="region of interest" description="Disordered" evidence="1">
    <location>
        <begin position="309"/>
        <end position="363"/>
    </location>
</feature>
<dbReference type="InterPro" id="IPR002156">
    <property type="entry name" value="RNaseH_domain"/>
</dbReference>
<reference evidence="4 5" key="1">
    <citation type="submission" date="2019-07" db="EMBL/GenBank/DDBJ databases">
        <title>De Novo Assembly of kiwifruit Actinidia rufa.</title>
        <authorList>
            <person name="Sugita-Konishi S."/>
            <person name="Sato K."/>
            <person name="Mori E."/>
            <person name="Abe Y."/>
            <person name="Kisaki G."/>
            <person name="Hamano K."/>
            <person name="Suezawa K."/>
            <person name="Otani M."/>
            <person name="Fukuda T."/>
            <person name="Manabe T."/>
            <person name="Gomi K."/>
            <person name="Tabuchi M."/>
            <person name="Akimitsu K."/>
            <person name="Kataoka I."/>
        </authorList>
    </citation>
    <scope>NUCLEOTIDE SEQUENCE [LARGE SCALE GENOMIC DNA]</scope>
    <source>
        <strain evidence="5">cv. Fuchu</strain>
    </source>
</reference>
<evidence type="ECO:0000256" key="1">
    <source>
        <dbReference type="SAM" id="MobiDB-lite"/>
    </source>
</evidence>
<dbReference type="CDD" id="cd09274">
    <property type="entry name" value="RNase_HI_RT_Ty3"/>
    <property type="match status" value="1"/>
</dbReference>
<feature type="compositionally biased region" description="Basic residues" evidence="1">
    <location>
        <begin position="347"/>
        <end position="356"/>
    </location>
</feature>
<dbReference type="Pfam" id="PF03732">
    <property type="entry name" value="Retrotrans_gag"/>
    <property type="match status" value="1"/>
</dbReference>
<dbReference type="InterPro" id="IPR000477">
    <property type="entry name" value="RT_dom"/>
</dbReference>
<dbReference type="PROSITE" id="PS50878">
    <property type="entry name" value="RT_POL"/>
    <property type="match status" value="1"/>
</dbReference>
<feature type="compositionally biased region" description="Polar residues" evidence="1">
    <location>
        <begin position="60"/>
        <end position="74"/>
    </location>
</feature>
<evidence type="ECO:0000313" key="4">
    <source>
        <dbReference type="EMBL" id="GFY95588.1"/>
    </source>
</evidence>
<dbReference type="PANTHER" id="PTHR48475">
    <property type="entry name" value="RIBONUCLEASE H"/>
    <property type="match status" value="1"/>
</dbReference>
<dbReference type="GO" id="GO:0003676">
    <property type="term" value="F:nucleic acid binding"/>
    <property type="evidence" value="ECO:0007669"/>
    <property type="project" value="InterPro"/>
</dbReference>
<dbReference type="AlphaFoldDB" id="A0A7J0FA66"/>
<dbReference type="Pfam" id="PF17919">
    <property type="entry name" value="RT_RNaseH_2"/>
    <property type="match status" value="1"/>
</dbReference>
<dbReference type="CDD" id="cd01647">
    <property type="entry name" value="RT_LTR"/>
    <property type="match status" value="1"/>
</dbReference>
<dbReference type="SUPFAM" id="SSF56672">
    <property type="entry name" value="DNA/RNA polymerases"/>
    <property type="match status" value="1"/>
</dbReference>
<dbReference type="Proteomes" id="UP000585474">
    <property type="component" value="Unassembled WGS sequence"/>
</dbReference>
<dbReference type="InterPro" id="IPR041577">
    <property type="entry name" value="RT_RNaseH_2"/>
</dbReference>
<feature type="region of interest" description="Disordered" evidence="1">
    <location>
        <begin position="45"/>
        <end position="101"/>
    </location>
</feature>
<dbReference type="Pfam" id="PF00078">
    <property type="entry name" value="RVT_1"/>
    <property type="match status" value="1"/>
</dbReference>
<dbReference type="InterPro" id="IPR005162">
    <property type="entry name" value="Retrotrans_gag_dom"/>
</dbReference>
<dbReference type="PROSITE" id="PS50879">
    <property type="entry name" value="RNASE_H_1"/>
    <property type="match status" value="1"/>
</dbReference>
<proteinExistence type="predicted"/>
<keyword evidence="5" id="KW-1185">Reference proteome</keyword>
<evidence type="ECO:0000259" key="2">
    <source>
        <dbReference type="PROSITE" id="PS50878"/>
    </source>
</evidence>
<sequence length="912" mass="103904">MANPGQVPDLEGLHREIHDMAEQMRIMNENNGRLMQLLTAANPQLPAAPSVPDIERSQHSNRSGRSFSQHQYRTSEGVRRGRSPHRGDQIEARNKSTSQKIRDLDARLDAINTGTNAPVTVDTLVRQTDPPFTERVLRARISSKFKFPTQLGIYEGKTDPMDHLDSYKSLMSLQGCSDEVMCKAFSATLKGPARSWFRKLSLGTIDSFGELSRLFVANFMSCRNRQKNASHLFTIHQKETESLKDFVKRFNQAVLKVEDPSNKVIIMAMMEGLRPGPLFDSLSKNVPETLSALQSKADKYIAAEELAEAKRRRRGKDDHKRKEPDTRRADYREETRYKRPDRDPKRFGKRRPRTPPRRPEFILPPLNAPVAQAKLRAIRKWPGNASFQPCGSKPLQFRPPNSNYRTWATTQRKWRVCVDFTDLNKACPKDSFPLPKIDLIVDATSKHELLSFMDAFSGYHQIKMYPPDIEKTSFITERGLYCYKVMPFGLKNAGATYQRLVNKMFKEQIGKIMEVYIDDMLVKSLRSSDHIAHLKEAFSILRRHRMMLNPSKCIFGVSSGKFLGFLVTKRGIEVNPDQIQVLTAMSSPKNIREVQQLTGRVAALNRFVSKSADKCLPFFKILRKSQTFQWNEEFENAFQQLKEYLGSPPLLTVPTTGEDLYVYLSISPTAVSAVLVREEDQVQRPIYYVSKVLMGAEARYPKIEKLAYALMIAARKFRHYFQAHPIIVLTDQPLKQILQRPDTSGRLLKWSIELSEFHIEYRPRMAIKAQALADFIVESTYEDTPQPETDPPETEIPKEPTSERDLAYWILFVDGSSNQHGCGAGLVIQTPSGEQMEYAIRMGFKATNNEAEYEALLAGLRVAVELGAQSLEIFNDSQLVVNQVQGDYLAKDARMMAYLGEAKGCVRKDQGI</sequence>
<feature type="domain" description="Reverse transcriptase" evidence="2">
    <location>
        <begin position="359"/>
        <end position="567"/>
    </location>
</feature>
<dbReference type="EMBL" id="BJWL01000010">
    <property type="protein sequence ID" value="GFY95588.1"/>
    <property type="molecule type" value="Genomic_DNA"/>
</dbReference>
<name>A0A7J0FA66_9ERIC</name>
<dbReference type="GO" id="GO:0004523">
    <property type="term" value="F:RNA-DNA hybrid ribonuclease activity"/>
    <property type="evidence" value="ECO:0007669"/>
    <property type="project" value="InterPro"/>
</dbReference>
<dbReference type="Gene3D" id="3.10.20.370">
    <property type="match status" value="1"/>
</dbReference>